<keyword evidence="1" id="KW-0805">Transcription regulation</keyword>
<dbReference type="Pfam" id="PF16859">
    <property type="entry name" value="TetR_C_11"/>
    <property type="match status" value="1"/>
</dbReference>
<evidence type="ECO:0000256" key="4">
    <source>
        <dbReference type="PROSITE-ProRule" id="PRU00335"/>
    </source>
</evidence>
<dbReference type="PANTHER" id="PTHR30055">
    <property type="entry name" value="HTH-TYPE TRANSCRIPTIONAL REGULATOR RUTR"/>
    <property type="match status" value="1"/>
</dbReference>
<keyword evidence="3" id="KW-0804">Transcription</keyword>
<organism evidence="6 7">
    <name type="scientific">Chitinimonas lacunae</name>
    <dbReference type="NCBI Taxonomy" id="1963018"/>
    <lineage>
        <taxon>Bacteria</taxon>
        <taxon>Pseudomonadati</taxon>
        <taxon>Pseudomonadota</taxon>
        <taxon>Betaproteobacteria</taxon>
        <taxon>Neisseriales</taxon>
        <taxon>Chitinibacteraceae</taxon>
        <taxon>Chitinimonas</taxon>
    </lineage>
</organism>
<feature type="DNA-binding region" description="H-T-H motif" evidence="4">
    <location>
        <begin position="37"/>
        <end position="56"/>
    </location>
</feature>
<proteinExistence type="predicted"/>
<protein>
    <submittedName>
        <fullName evidence="6">TetR/AcrR family transcriptional regulator</fullName>
    </submittedName>
</protein>
<evidence type="ECO:0000313" key="7">
    <source>
        <dbReference type="Proteomes" id="UP001595791"/>
    </source>
</evidence>
<feature type="domain" description="HTH tetR-type" evidence="5">
    <location>
        <begin position="14"/>
        <end position="74"/>
    </location>
</feature>
<accession>A0ABV8MWX6</accession>
<evidence type="ECO:0000313" key="6">
    <source>
        <dbReference type="EMBL" id="MFC4161663.1"/>
    </source>
</evidence>
<sequence length="216" mass="24496">MTTPCSPRWQRRKDARPAEILAAALALFGERGYANTRLDDVASRAGVTKGTLYLYFANKEELFKAAVRETVLPHIEFAEDLVADHRDDARSLLRRLLDAWAVLLSQPHSGCLSKLMMAEAANFPDLARFYLDEVVLRSRRLFSTVIERGIQDGEFRPVDVALLTREITAPLLMINIWQRSFAPLGDESIDLVEFARFHYDILLQGIDARATATRFD</sequence>
<dbReference type="PROSITE" id="PS50977">
    <property type="entry name" value="HTH_TETR_2"/>
    <property type="match status" value="1"/>
</dbReference>
<evidence type="ECO:0000256" key="2">
    <source>
        <dbReference type="ARBA" id="ARBA00023125"/>
    </source>
</evidence>
<evidence type="ECO:0000259" key="5">
    <source>
        <dbReference type="PROSITE" id="PS50977"/>
    </source>
</evidence>
<keyword evidence="7" id="KW-1185">Reference proteome</keyword>
<dbReference type="InterPro" id="IPR001647">
    <property type="entry name" value="HTH_TetR"/>
</dbReference>
<dbReference type="InterPro" id="IPR011075">
    <property type="entry name" value="TetR_C"/>
</dbReference>
<dbReference type="Gene3D" id="1.10.357.10">
    <property type="entry name" value="Tetracycline Repressor, domain 2"/>
    <property type="match status" value="1"/>
</dbReference>
<dbReference type="PRINTS" id="PR00455">
    <property type="entry name" value="HTHTETR"/>
</dbReference>
<dbReference type="SUPFAM" id="SSF48498">
    <property type="entry name" value="Tetracyclin repressor-like, C-terminal domain"/>
    <property type="match status" value="1"/>
</dbReference>
<dbReference type="Proteomes" id="UP001595791">
    <property type="component" value="Unassembled WGS sequence"/>
</dbReference>
<gene>
    <name evidence="6" type="ORF">ACFOW7_20215</name>
</gene>
<dbReference type="InterPro" id="IPR036271">
    <property type="entry name" value="Tet_transcr_reg_TetR-rel_C_sf"/>
</dbReference>
<dbReference type="InterPro" id="IPR009057">
    <property type="entry name" value="Homeodomain-like_sf"/>
</dbReference>
<evidence type="ECO:0000256" key="1">
    <source>
        <dbReference type="ARBA" id="ARBA00023015"/>
    </source>
</evidence>
<dbReference type="PANTHER" id="PTHR30055:SF234">
    <property type="entry name" value="HTH-TYPE TRANSCRIPTIONAL REGULATOR BETI"/>
    <property type="match status" value="1"/>
</dbReference>
<dbReference type="EMBL" id="JBHSBU010000001">
    <property type="protein sequence ID" value="MFC4161663.1"/>
    <property type="molecule type" value="Genomic_DNA"/>
</dbReference>
<dbReference type="RefSeq" id="WP_378167858.1">
    <property type="nucleotide sequence ID" value="NZ_JBHSBU010000001.1"/>
</dbReference>
<name>A0ABV8MWX6_9NEIS</name>
<keyword evidence="2 4" id="KW-0238">DNA-binding</keyword>
<reference evidence="7" key="1">
    <citation type="journal article" date="2019" name="Int. J. Syst. Evol. Microbiol.">
        <title>The Global Catalogue of Microorganisms (GCM) 10K type strain sequencing project: providing services to taxonomists for standard genome sequencing and annotation.</title>
        <authorList>
            <consortium name="The Broad Institute Genomics Platform"/>
            <consortium name="The Broad Institute Genome Sequencing Center for Infectious Disease"/>
            <person name="Wu L."/>
            <person name="Ma J."/>
        </authorList>
    </citation>
    <scope>NUCLEOTIDE SEQUENCE [LARGE SCALE GENOMIC DNA]</scope>
    <source>
        <strain evidence="7">LMG 29894</strain>
    </source>
</reference>
<comment type="caution">
    <text evidence="6">The sequence shown here is derived from an EMBL/GenBank/DDBJ whole genome shotgun (WGS) entry which is preliminary data.</text>
</comment>
<dbReference type="SUPFAM" id="SSF46689">
    <property type="entry name" value="Homeodomain-like"/>
    <property type="match status" value="1"/>
</dbReference>
<evidence type="ECO:0000256" key="3">
    <source>
        <dbReference type="ARBA" id="ARBA00023163"/>
    </source>
</evidence>
<dbReference type="Pfam" id="PF00440">
    <property type="entry name" value="TetR_N"/>
    <property type="match status" value="1"/>
</dbReference>
<dbReference type="InterPro" id="IPR050109">
    <property type="entry name" value="HTH-type_TetR-like_transc_reg"/>
</dbReference>